<reference evidence="1" key="1">
    <citation type="submission" date="2023-04" db="EMBL/GenBank/DDBJ databases">
        <title>Draft Genome sequencing of Naganishia species isolated from polar environments using Oxford Nanopore Technology.</title>
        <authorList>
            <person name="Leo P."/>
            <person name="Venkateswaran K."/>
        </authorList>
    </citation>
    <scope>NUCLEOTIDE SEQUENCE</scope>
    <source>
        <strain evidence="1">DBVPG 5303</strain>
    </source>
</reference>
<comment type="caution">
    <text evidence="1">The sequence shown here is derived from an EMBL/GenBank/DDBJ whole genome shotgun (WGS) entry which is preliminary data.</text>
</comment>
<proteinExistence type="predicted"/>
<gene>
    <name evidence="1" type="primary">AFR2_1</name>
    <name evidence="1" type="ORF">QFC24_001176</name>
</gene>
<name>A0ACC2XUA2_9TREE</name>
<evidence type="ECO:0000313" key="2">
    <source>
        <dbReference type="Proteomes" id="UP001234202"/>
    </source>
</evidence>
<keyword evidence="2" id="KW-1185">Reference proteome</keyword>
<evidence type="ECO:0000313" key="1">
    <source>
        <dbReference type="EMBL" id="KAJ9126945.1"/>
    </source>
</evidence>
<dbReference type="EMBL" id="JASBWV010000003">
    <property type="protein sequence ID" value="KAJ9126945.1"/>
    <property type="molecule type" value="Genomic_DNA"/>
</dbReference>
<organism evidence="1 2">
    <name type="scientific">Naganishia onofrii</name>
    <dbReference type="NCBI Taxonomy" id="1851511"/>
    <lineage>
        <taxon>Eukaryota</taxon>
        <taxon>Fungi</taxon>
        <taxon>Dikarya</taxon>
        <taxon>Basidiomycota</taxon>
        <taxon>Agaricomycotina</taxon>
        <taxon>Tremellomycetes</taxon>
        <taxon>Filobasidiales</taxon>
        <taxon>Filobasidiaceae</taxon>
        <taxon>Naganishia</taxon>
    </lineage>
</organism>
<protein>
    <submittedName>
        <fullName evidence="1">ABC multidrug transporter afr2</fullName>
    </submittedName>
</protein>
<sequence length="1506" mass="168557">MALVGNITTNYDASASRGGFAAVGRRYSLSQDPALEKNHHEQPTTADSDDSGTLDGRSPRERHEEERIVELARQLTRQSTRNFAAQGDFDPDAVLRPESGTIYDPFSENFNSREWIKSHLAITSRDPEKYPRRTAGIAFKNLSVHGFASDVEYQPTVGNVVLSGLGAIRDAISSRKRKVEIVRNFDGIVEAGEMLVVLGPPGSGCSTFLKTITGETHGIVVGENSYVNYQGITPKQMHSNFRGEAIYSAEQDIHFPQLTVGQTLGFASEARAPRDPPGGMKKHEYGQILRDVVMASLGISHTINTKVGNEYVRGVSGGERKRVSIAEAMLSGAPLQAWDNSTRGLDSANAIEFCKNLRGTTDIMGSTACVAIYQSPQAAYDYFDKVVLLYQGEQCYFGSTKKAKDFFVRMGFECPERQTVPDFLTSLTSPSERVVRAGFEGRVPQTPAEFAAAWRASEEYAQLQLELERYDERFPIGGESLAAFQASRRAQQSKHISAKSPYTLSYVGQIKLCLKRGFWRLKADPSLTLFQLFGNFVMALIVSSVFYNLPSDTSSFFSRGSLLFFAILLSAFASALEILTLYAQRPIVEKHVRFAFYHASAEAYASMLTDMPYKILNSIFFNLTIYFMTNLRREPGAFFFFYLISFTLTLTMSMFFRSIASLSRTLSQALAPAAILILALIIYTGFALPVNYMHGWSRWINYLDPIAYGFESLMINEFHDRNFDCVAFVPSYGTGLERSCSTVGSVPGQPFVNGDAYINSAYSYYHAHKWRNFGIIIAFMLGLMALYLGATELISSKKSKGEVLVFPRNAMPKRDQRANDEEAGKAQAGFVSEKSAQQESKEVAGIQRQTAIFHWENVIYDIKIKKEERRILDHVSGWVKPGTLTCLMGVSGAGKTTLLDVLASRVTMGVIDGEMLVDGRPRDDSFQRKTGYVQQQDLHLSTSTVREALRFSALLRQPAKVPRQEKLDYVEEVLKLLEMDTYANAVIGVLGEGLNVEQRKRLTIGVELVAKPELLLFLDEPTSGLDSQTSWSIVQLLQKLADHGQAILCTIHQPSAQLFSQFNRLLLLAKGGKQIYFGEVGNNSEVLVSYFERNGARPCGENENPAEYMLNAIGATPGVKSTVDWHKTWLESPEYEAVRAELAELKRELPNKPSTADTAEDKISHREFAASFRVQMFEVLRRVFQQWWRTPSYIWSKTALCAFSGLFIGFSFFDAGTSIQSLQNQLFSIFMLFTIFGQLVQQIMPHFVTQRDLYEVRERPSKTYSWKVFMLSNIIVELPWNSLMAILIYFTWYYPVGFYKNAGDDVHSRGFLMFLLVWTFLLFTSTFTHFIISFCDTAENGGNIANLMFSLCLIFCGILASKDAMPGFWVFMYRVSPFTYLASAMLSTGVGNAAVVCATNEYVHFNPPSGQTCQQWISPYQSAAGGYLLDPNATTDCSFCPVSSTNAVLSSFDIYYGDRWRNLGIMFGYIIFNIIAAVGLYWLARVVSTILALTPRDSYTDFFIPA</sequence>
<accession>A0ACC2XUA2</accession>
<dbReference type="Proteomes" id="UP001234202">
    <property type="component" value="Unassembled WGS sequence"/>
</dbReference>